<proteinExistence type="predicted"/>
<name>A0A7X0ERT7_9PSED</name>
<comment type="caution">
    <text evidence="1">The sequence shown here is derived from an EMBL/GenBank/DDBJ whole genome shotgun (WGS) entry which is preliminary data.</text>
</comment>
<dbReference type="AlphaFoldDB" id="A0A7X0ERT7"/>
<dbReference type="EMBL" id="JACHLL010000002">
    <property type="protein sequence ID" value="MBB6341523.1"/>
    <property type="molecule type" value="Genomic_DNA"/>
</dbReference>
<accession>A0A7X0ERT7</accession>
<dbReference type="Proteomes" id="UP000557193">
    <property type="component" value="Unassembled WGS sequence"/>
</dbReference>
<gene>
    <name evidence="1" type="ORF">HNP49_001680</name>
</gene>
<sequence length="123" mass="14113">MRLSLLIVALLSLHGCTRTTADYHLDNAYKAYAEGECGRVMLELSQTERNIRSRPYLQPEISVLRGQCLEREKLYVDAAQTYRFVLQNYPRSEYAFRAQARLDTLEQLGHLREPVAKPVAIGL</sequence>
<dbReference type="RefSeq" id="WP_184682308.1">
    <property type="nucleotide sequence ID" value="NZ_JACHLL010000002.1"/>
</dbReference>
<reference evidence="1 2" key="1">
    <citation type="submission" date="2020-08" db="EMBL/GenBank/DDBJ databases">
        <title>Functional genomics of gut bacteria from endangered species of beetles.</title>
        <authorList>
            <person name="Carlos-Shanley C."/>
        </authorList>
    </citation>
    <scope>NUCLEOTIDE SEQUENCE [LARGE SCALE GENOMIC DNA]</scope>
    <source>
        <strain evidence="1 2">S00202</strain>
    </source>
</reference>
<keyword evidence="2" id="KW-1185">Reference proteome</keyword>
<dbReference type="InterPro" id="IPR011990">
    <property type="entry name" value="TPR-like_helical_dom_sf"/>
</dbReference>
<protein>
    <submittedName>
        <fullName evidence="1">Outer membrane protein assembly factor BamD (BamD/ComL family)</fullName>
    </submittedName>
</protein>
<dbReference type="Gene3D" id="1.25.40.10">
    <property type="entry name" value="Tetratricopeptide repeat domain"/>
    <property type="match status" value="1"/>
</dbReference>
<evidence type="ECO:0000313" key="2">
    <source>
        <dbReference type="Proteomes" id="UP000557193"/>
    </source>
</evidence>
<evidence type="ECO:0000313" key="1">
    <source>
        <dbReference type="EMBL" id="MBB6341523.1"/>
    </source>
</evidence>
<organism evidence="1 2">
    <name type="scientific">Pseudomonas fluvialis</name>
    <dbReference type="NCBI Taxonomy" id="1793966"/>
    <lineage>
        <taxon>Bacteria</taxon>
        <taxon>Pseudomonadati</taxon>
        <taxon>Pseudomonadota</taxon>
        <taxon>Gammaproteobacteria</taxon>
        <taxon>Pseudomonadales</taxon>
        <taxon>Pseudomonadaceae</taxon>
        <taxon>Pseudomonas</taxon>
    </lineage>
</organism>